<comment type="caution">
    <text evidence="1">The sequence shown here is derived from an EMBL/GenBank/DDBJ whole genome shotgun (WGS) entry which is preliminary data.</text>
</comment>
<dbReference type="EMBL" id="JACYNR010000029">
    <property type="protein sequence ID" value="MBD8129017.1"/>
    <property type="molecule type" value="Genomic_DNA"/>
</dbReference>
<dbReference type="Proteomes" id="UP000610459">
    <property type="component" value="Unassembled WGS sequence"/>
</dbReference>
<organism evidence="1 2">
    <name type="scientific">Enterobacter agglomerans</name>
    <name type="common">Erwinia herbicola</name>
    <name type="synonym">Pantoea agglomerans</name>
    <dbReference type="NCBI Taxonomy" id="549"/>
    <lineage>
        <taxon>Bacteria</taxon>
        <taxon>Pseudomonadati</taxon>
        <taxon>Pseudomonadota</taxon>
        <taxon>Gammaproteobacteria</taxon>
        <taxon>Enterobacterales</taxon>
        <taxon>Erwiniaceae</taxon>
        <taxon>Pantoea</taxon>
        <taxon>Pantoea agglomerans group</taxon>
    </lineage>
</organism>
<keyword evidence="2" id="KW-1185">Reference proteome</keyword>
<proteinExistence type="predicted"/>
<sequence length="123" mass="13970">MGRPTKITGADLAKLMLGKTLTVPDMHALLRETYPDYDPESLWVALKVLKGSPNCRLETSLRGKHRAYHLRSVSERFYERSAAVTGRSSGGKSRLPTRFSEAEMAYITRYNEFDRLLRAARAH</sequence>
<accession>A0ACC5PWB0</accession>
<reference evidence="1 2" key="1">
    <citation type="journal article" date="2020" name="FEMS Microbiol. Ecol.">
        <title>Temporal dynamics of bacterial communities during seed development and maturation.</title>
        <authorList>
            <person name="Chesneau G."/>
            <person name="Torres-Cortes G."/>
            <person name="Briand M."/>
            <person name="Darrasse A."/>
            <person name="Preveaux A."/>
            <person name="Marais C."/>
            <person name="Jacques M.A."/>
            <person name="Shade A."/>
            <person name="Barret M."/>
        </authorList>
    </citation>
    <scope>NUCLEOTIDE SEQUENCE [LARGE SCALE GENOMIC DNA]</scope>
    <source>
        <strain evidence="1 2">CFBP13709</strain>
    </source>
</reference>
<evidence type="ECO:0000313" key="2">
    <source>
        <dbReference type="Proteomes" id="UP000610459"/>
    </source>
</evidence>
<name>A0ACC5PWB0_ENTAG</name>
<evidence type="ECO:0000313" key="1">
    <source>
        <dbReference type="EMBL" id="MBD8129017.1"/>
    </source>
</evidence>
<protein>
    <submittedName>
        <fullName evidence="1">Uncharacterized protein</fullName>
    </submittedName>
</protein>
<gene>
    <name evidence="1" type="ORF">IFT41_23250</name>
</gene>